<reference evidence="2" key="1">
    <citation type="submission" date="2022-12" db="EMBL/GenBank/DDBJ databases">
        <title>Isolation and characterisation of novel Methanocorpusculum spp. from native Australian herbivores indicates the genus is ancestrally host-associated.</title>
        <authorList>
            <person name="Volmer J.G."/>
            <person name="Soo R.M."/>
            <person name="Evans P.N."/>
            <person name="Hoedt E.C."/>
            <person name="Astorga Alsina A.L."/>
            <person name="Woodcroft B.J."/>
            <person name="Tyson G.W."/>
            <person name="Hugenholtz P."/>
            <person name="Morrison M."/>
        </authorList>
    </citation>
    <scope>NUCLEOTIDE SEQUENCE</scope>
    <source>
        <strain evidence="2">CW153</strain>
    </source>
</reference>
<organism evidence="2 3">
    <name type="scientific">Methanocorpusculum vombati</name>
    <dbReference type="NCBI Taxonomy" id="3002864"/>
    <lineage>
        <taxon>Archaea</taxon>
        <taxon>Methanobacteriati</taxon>
        <taxon>Methanobacteriota</taxon>
        <taxon>Stenosarchaea group</taxon>
        <taxon>Methanomicrobia</taxon>
        <taxon>Methanomicrobiales</taxon>
        <taxon>Methanocorpusculaceae</taxon>
        <taxon>Methanocorpusculum</taxon>
    </lineage>
</organism>
<evidence type="ECO:0000256" key="1">
    <source>
        <dbReference type="SAM" id="Phobius"/>
    </source>
</evidence>
<proteinExistence type="predicted"/>
<protein>
    <submittedName>
        <fullName evidence="2">Uncharacterized protein</fullName>
    </submittedName>
</protein>
<dbReference type="Proteomes" id="UP001141336">
    <property type="component" value="Unassembled WGS sequence"/>
</dbReference>
<dbReference type="EMBL" id="JAPTGC010000033">
    <property type="protein sequence ID" value="MCZ0863540.1"/>
    <property type="molecule type" value="Genomic_DNA"/>
</dbReference>
<feature type="non-terminal residue" evidence="2">
    <location>
        <position position="1"/>
    </location>
</feature>
<keyword evidence="1" id="KW-0812">Transmembrane</keyword>
<accession>A0ABT4IP42</accession>
<sequence>MLRDSFVLAYFGVFSFGLYAAHVFFSPDIFGMLFCHGLWSPVPWIHTRRQIPMFRYNRGDGQSRSLCYFSKRKPRKNVLSAFLKNHNAPERILISQKRRKLL</sequence>
<gene>
    <name evidence="2" type="ORF">O0S09_09840</name>
</gene>
<comment type="caution">
    <text evidence="2">The sequence shown here is derived from an EMBL/GenBank/DDBJ whole genome shotgun (WGS) entry which is preliminary data.</text>
</comment>
<feature type="transmembrane region" description="Helical" evidence="1">
    <location>
        <begin position="6"/>
        <end position="25"/>
    </location>
</feature>
<dbReference type="RefSeq" id="WP_268923807.1">
    <property type="nucleotide sequence ID" value="NZ_JAPTGC010000033.1"/>
</dbReference>
<keyword evidence="1" id="KW-0472">Membrane</keyword>
<evidence type="ECO:0000313" key="2">
    <source>
        <dbReference type="EMBL" id="MCZ0863540.1"/>
    </source>
</evidence>
<evidence type="ECO:0000313" key="3">
    <source>
        <dbReference type="Proteomes" id="UP001141336"/>
    </source>
</evidence>
<keyword evidence="1" id="KW-1133">Transmembrane helix</keyword>
<keyword evidence="3" id="KW-1185">Reference proteome</keyword>
<name>A0ABT4IP42_9EURY</name>